<dbReference type="InParanoid" id="A0A251VBG5"/>
<evidence type="ECO:0000313" key="8">
    <source>
        <dbReference type="EMBL" id="OTG32940.1"/>
    </source>
</evidence>
<keyword evidence="2 5" id="KW-0479">Metal-binding</keyword>
<dbReference type="InterPro" id="IPR044861">
    <property type="entry name" value="IPNS-like_FE2OG_OXY"/>
</dbReference>
<evidence type="ECO:0000256" key="4">
    <source>
        <dbReference type="ARBA" id="ARBA00023004"/>
    </source>
</evidence>
<evidence type="ECO:0000256" key="5">
    <source>
        <dbReference type="RuleBase" id="RU003682"/>
    </source>
</evidence>
<reference evidence="8" key="2">
    <citation type="submission" date="2017-02" db="EMBL/GenBank/DDBJ databases">
        <title>Sunflower complete genome.</title>
        <authorList>
            <person name="Langlade N."/>
            <person name="Munos S."/>
        </authorList>
    </citation>
    <scope>NUCLEOTIDE SEQUENCE [LARGE SCALE GENOMIC DNA]</scope>
    <source>
        <tissue evidence="8">Leaves</tissue>
    </source>
</reference>
<organism evidence="8 9">
    <name type="scientific">Helianthus annuus</name>
    <name type="common">Common sunflower</name>
    <dbReference type="NCBI Taxonomy" id="4232"/>
    <lineage>
        <taxon>Eukaryota</taxon>
        <taxon>Viridiplantae</taxon>
        <taxon>Streptophyta</taxon>
        <taxon>Embryophyta</taxon>
        <taxon>Tracheophyta</taxon>
        <taxon>Spermatophyta</taxon>
        <taxon>Magnoliopsida</taxon>
        <taxon>eudicotyledons</taxon>
        <taxon>Gunneridae</taxon>
        <taxon>Pentapetalae</taxon>
        <taxon>asterids</taxon>
        <taxon>campanulids</taxon>
        <taxon>Asterales</taxon>
        <taxon>Asteraceae</taxon>
        <taxon>Asteroideae</taxon>
        <taxon>Heliantheae alliance</taxon>
        <taxon>Heliantheae</taxon>
        <taxon>Helianthus</taxon>
    </lineage>
</organism>
<dbReference type="AlphaFoldDB" id="A0A251VBG5"/>
<keyword evidence="3 5" id="KW-0560">Oxidoreductase</keyword>
<dbReference type="STRING" id="4232.A0A251VBG5"/>
<accession>A0A251VBG5</accession>
<reference evidence="7" key="3">
    <citation type="submission" date="2020-06" db="EMBL/GenBank/DDBJ databases">
        <title>Helianthus annuus Genome sequencing and assembly Release 2.</title>
        <authorList>
            <person name="Gouzy J."/>
            <person name="Langlade N."/>
            <person name="Munos S."/>
        </authorList>
    </citation>
    <scope>NUCLEOTIDE SEQUENCE</scope>
    <source>
        <tissue evidence="7">Leaves</tissue>
    </source>
</reference>
<reference evidence="7 9" key="1">
    <citation type="journal article" date="2017" name="Nature">
        <title>The sunflower genome provides insights into oil metabolism, flowering and Asterid evolution.</title>
        <authorList>
            <person name="Badouin H."/>
            <person name="Gouzy J."/>
            <person name="Grassa C.J."/>
            <person name="Murat F."/>
            <person name="Staton S.E."/>
            <person name="Cottret L."/>
            <person name="Lelandais-Briere C."/>
            <person name="Owens G.L."/>
            <person name="Carrere S."/>
            <person name="Mayjonade B."/>
            <person name="Legrand L."/>
            <person name="Gill N."/>
            <person name="Kane N.C."/>
            <person name="Bowers J.E."/>
            <person name="Hubner S."/>
            <person name="Bellec A."/>
            <person name="Berard A."/>
            <person name="Berges H."/>
            <person name="Blanchet N."/>
            <person name="Boniface M.C."/>
            <person name="Brunel D."/>
            <person name="Catrice O."/>
            <person name="Chaidir N."/>
            <person name="Claudel C."/>
            <person name="Donnadieu C."/>
            <person name="Faraut T."/>
            <person name="Fievet G."/>
            <person name="Helmstetter N."/>
            <person name="King M."/>
            <person name="Knapp S.J."/>
            <person name="Lai Z."/>
            <person name="Le Paslier M.C."/>
            <person name="Lippi Y."/>
            <person name="Lorenzon L."/>
            <person name="Mandel J.R."/>
            <person name="Marage G."/>
            <person name="Marchand G."/>
            <person name="Marquand E."/>
            <person name="Bret-Mestries E."/>
            <person name="Morien E."/>
            <person name="Nambeesan S."/>
            <person name="Nguyen T."/>
            <person name="Pegot-Espagnet P."/>
            <person name="Pouilly N."/>
            <person name="Raftis F."/>
            <person name="Sallet E."/>
            <person name="Schiex T."/>
            <person name="Thomas J."/>
            <person name="Vandecasteele C."/>
            <person name="Vares D."/>
            <person name="Vear F."/>
            <person name="Vautrin S."/>
            <person name="Crespi M."/>
            <person name="Mangin B."/>
            <person name="Burke J.M."/>
            <person name="Salse J."/>
            <person name="Munos S."/>
            <person name="Vincourt P."/>
            <person name="Rieseberg L.H."/>
            <person name="Langlade N.B."/>
        </authorList>
    </citation>
    <scope>NUCLEOTIDE SEQUENCE [LARGE SCALE GENOMIC DNA]</scope>
    <source>
        <strain evidence="9">cv. SF193</strain>
        <tissue evidence="7">Leaves</tissue>
    </source>
</reference>
<dbReference type="EMBL" id="MNCJ02000318">
    <property type="protein sequence ID" value="KAF5816607.1"/>
    <property type="molecule type" value="Genomic_DNA"/>
</dbReference>
<keyword evidence="8" id="KW-0223">Dioxygenase</keyword>
<dbReference type="Gramene" id="mRNA:HanXRQr2_Chr03g0136111">
    <property type="protein sequence ID" value="mRNA:HanXRQr2_Chr03g0136111"/>
    <property type="gene ID" value="HanXRQr2_Chr03g0136111"/>
</dbReference>
<dbReference type="SUPFAM" id="SSF51197">
    <property type="entry name" value="Clavaminate synthase-like"/>
    <property type="match status" value="2"/>
</dbReference>
<dbReference type="GO" id="GO:0046872">
    <property type="term" value="F:metal ion binding"/>
    <property type="evidence" value="ECO:0007669"/>
    <property type="project" value="UniProtKB-KW"/>
</dbReference>
<dbReference type="Gene3D" id="2.60.120.330">
    <property type="entry name" value="B-lactam Antibiotic, Isopenicillin N Synthase, Chain"/>
    <property type="match status" value="1"/>
</dbReference>
<evidence type="ECO:0000256" key="1">
    <source>
        <dbReference type="ARBA" id="ARBA00008056"/>
    </source>
</evidence>
<dbReference type="OMA" id="CEWNALE"/>
<dbReference type="PROSITE" id="PS51471">
    <property type="entry name" value="FE2OG_OXY"/>
    <property type="match status" value="1"/>
</dbReference>
<dbReference type="InterPro" id="IPR027443">
    <property type="entry name" value="IPNS-like_sf"/>
</dbReference>
<dbReference type="Pfam" id="PF03171">
    <property type="entry name" value="2OG-FeII_Oxy"/>
    <property type="match status" value="1"/>
</dbReference>
<dbReference type="EC" id="1.14.11.20" evidence="7"/>
<feature type="domain" description="Fe2OG dioxygenase" evidence="6">
    <location>
        <begin position="29"/>
        <end position="199"/>
    </location>
</feature>
<keyword evidence="4 5" id="KW-0408">Iron</keyword>
<dbReference type="EMBL" id="CM007892">
    <property type="protein sequence ID" value="OTG32940.1"/>
    <property type="molecule type" value="Genomic_DNA"/>
</dbReference>
<evidence type="ECO:0000313" key="7">
    <source>
        <dbReference type="EMBL" id="KAF5816607.1"/>
    </source>
</evidence>
<evidence type="ECO:0000256" key="2">
    <source>
        <dbReference type="ARBA" id="ARBA00022723"/>
    </source>
</evidence>
<dbReference type="PANTHER" id="PTHR10209:SF884">
    <property type="entry name" value="1-AMINOCYCLOPROPANE-1-CARBOXYLATE OXIDASE HOMOLOG 1-LIKE"/>
    <property type="match status" value="1"/>
</dbReference>
<dbReference type="Proteomes" id="UP000215914">
    <property type="component" value="Chromosome 3"/>
</dbReference>
<name>A0A251VBG5_HELAN</name>
<dbReference type="PANTHER" id="PTHR10209">
    <property type="entry name" value="OXIDOREDUCTASE, 2OG-FE II OXYGENASE FAMILY PROTEIN"/>
    <property type="match status" value="1"/>
</dbReference>
<protein>
    <submittedName>
        <fullName evidence="7">Deacetoxyvindoline 4-hydroxylase</fullName>
        <ecNumber evidence="7">1.14.11.20</ecNumber>
    </submittedName>
    <submittedName>
        <fullName evidence="8">Putative oxoglutarate/iron-dependent dioxygenase, Isopenicillin N synthase-like protein</fullName>
    </submittedName>
</protein>
<evidence type="ECO:0000313" key="9">
    <source>
        <dbReference type="Proteomes" id="UP000215914"/>
    </source>
</evidence>
<evidence type="ECO:0000259" key="6">
    <source>
        <dbReference type="PROSITE" id="PS51471"/>
    </source>
</evidence>
<sequence>MKLGVCLFELMSEALRLDANHLLDMGCADGLAVLGHYYPSCPQPELTIGTVAHTDNSFITILLQDHIGGLKIFYKNQWTDVPPIPGALVVNAGDFLQVSLHSLMISGKSRRNIKGYLKNISVYCGGFRKKKSAYTTEKIFYLHFTKKVEGYPEHPVNPLDPSLLMIVLITNDKFVSSQHKVVANKVGPRVSVASFFTMGVIETSKVYGPINELLSEDDPAMYRGTTLKEYVDYYRAKGLDGTSALLHFKI</sequence>
<keyword evidence="9" id="KW-1185">Reference proteome</keyword>
<comment type="similarity">
    <text evidence="1 5">Belongs to the iron/ascorbate-dependent oxidoreductase family.</text>
</comment>
<dbReference type="GO" id="GO:0050590">
    <property type="term" value="F:desacetoxyvindoline 4-hydroxylase activity"/>
    <property type="evidence" value="ECO:0007669"/>
    <property type="project" value="UniProtKB-EC"/>
</dbReference>
<evidence type="ECO:0000256" key="3">
    <source>
        <dbReference type="ARBA" id="ARBA00023002"/>
    </source>
</evidence>
<gene>
    <name evidence="8" type="ORF">HannXRQ_Chr03g0092091</name>
    <name evidence="7" type="ORF">HanXRQr2_Chr03g0136111</name>
</gene>
<dbReference type="InterPro" id="IPR005123">
    <property type="entry name" value="Oxoglu/Fe-dep_dioxygenase_dom"/>
</dbReference>
<proteinExistence type="inferred from homology"/>